<reference evidence="2" key="1">
    <citation type="submission" date="2018-06" db="EMBL/GenBank/DDBJ databases">
        <authorList>
            <person name="Zhirakovskaya E."/>
        </authorList>
    </citation>
    <scope>NUCLEOTIDE SEQUENCE</scope>
</reference>
<evidence type="ECO:0000256" key="1">
    <source>
        <dbReference type="SAM" id="Phobius"/>
    </source>
</evidence>
<name>A0A3B0TW39_9ZZZZ</name>
<feature type="non-terminal residue" evidence="2">
    <location>
        <position position="1"/>
    </location>
</feature>
<feature type="non-terminal residue" evidence="2">
    <location>
        <position position="417"/>
    </location>
</feature>
<feature type="transmembrane region" description="Helical" evidence="1">
    <location>
        <begin position="302"/>
        <end position="322"/>
    </location>
</feature>
<feature type="transmembrane region" description="Helical" evidence="1">
    <location>
        <begin position="395"/>
        <end position="412"/>
    </location>
</feature>
<feature type="transmembrane region" description="Helical" evidence="1">
    <location>
        <begin position="88"/>
        <end position="108"/>
    </location>
</feature>
<feature type="transmembrane region" description="Helical" evidence="1">
    <location>
        <begin position="20"/>
        <end position="40"/>
    </location>
</feature>
<evidence type="ECO:0000313" key="2">
    <source>
        <dbReference type="EMBL" id="VAW22218.1"/>
    </source>
</evidence>
<sequence>LYFLSFFILLLVLKVDYKLATLGALAFGFSTYYIIILGVGHNAKAHAIAYMPMVLAGIMLVLQQKHLWGFVLTAIAMSLEINTSHPQMTYYLLFMVLILGVFYLIDAFKEKQLPTFFKSVAILTVAVVLAVGTNATSLLATKEYAAHSTRGKSELTITPNGSSKQPSKGLDKEYITQYSYGILETFNLFIPRFMGGGNYENVGLDSNIYQFLKGKTDPRRAKEFAKFAPMYWGKQPIVEAPAYIGAILVFLFVLGIFLVKGKLKKWLVGAVIFSILLSWGKNFNMLTDFFIDYVPLYNKFRAVSSIQVIAELAIPLLGILGLKEFFSKNNSSKIKLKALKNTFYIVGGLALIFTLFGSSLFAFEGLRDANYDTMVAGFLDAIIADRKAIFFTDSLRSLILITLSTSILWLFVKEKLN</sequence>
<keyword evidence="1" id="KW-0472">Membrane</keyword>
<feature type="transmembrane region" description="Helical" evidence="1">
    <location>
        <begin position="266"/>
        <end position="282"/>
    </location>
</feature>
<feature type="transmembrane region" description="Helical" evidence="1">
    <location>
        <begin position="240"/>
        <end position="259"/>
    </location>
</feature>
<organism evidence="2">
    <name type="scientific">hydrothermal vent metagenome</name>
    <dbReference type="NCBI Taxonomy" id="652676"/>
    <lineage>
        <taxon>unclassified sequences</taxon>
        <taxon>metagenomes</taxon>
        <taxon>ecological metagenomes</taxon>
    </lineage>
</organism>
<dbReference type="EMBL" id="UOER01000126">
    <property type="protein sequence ID" value="VAW22218.1"/>
    <property type="molecule type" value="Genomic_DNA"/>
</dbReference>
<feature type="transmembrane region" description="Helical" evidence="1">
    <location>
        <begin position="47"/>
        <end position="68"/>
    </location>
</feature>
<accession>A0A3B0TW39</accession>
<dbReference type="PANTHER" id="PTHR38454">
    <property type="entry name" value="INTEGRAL MEMBRANE PROTEIN-RELATED"/>
    <property type="match status" value="1"/>
</dbReference>
<proteinExistence type="predicted"/>
<dbReference type="AlphaFoldDB" id="A0A3B0TW39"/>
<dbReference type="PANTHER" id="PTHR38454:SF1">
    <property type="entry name" value="INTEGRAL MEMBRANE PROTEIN"/>
    <property type="match status" value="1"/>
</dbReference>
<protein>
    <recommendedName>
        <fullName evidence="3">YfhO family protein</fullName>
    </recommendedName>
</protein>
<feature type="transmembrane region" description="Helical" evidence="1">
    <location>
        <begin position="343"/>
        <end position="363"/>
    </location>
</feature>
<keyword evidence="1" id="KW-1133">Transmembrane helix</keyword>
<gene>
    <name evidence="2" type="ORF">MNBD_BACTEROID04-1197</name>
</gene>
<feature type="transmembrane region" description="Helical" evidence="1">
    <location>
        <begin position="120"/>
        <end position="140"/>
    </location>
</feature>
<dbReference type="InterPro" id="IPR018580">
    <property type="entry name" value="Uncharacterised_YfhO"/>
</dbReference>
<evidence type="ECO:0008006" key="3">
    <source>
        <dbReference type="Google" id="ProtNLM"/>
    </source>
</evidence>
<keyword evidence="1" id="KW-0812">Transmembrane</keyword>